<feature type="compositionally biased region" description="Polar residues" evidence="1">
    <location>
        <begin position="371"/>
        <end position="380"/>
    </location>
</feature>
<feature type="compositionally biased region" description="Polar residues" evidence="1">
    <location>
        <begin position="264"/>
        <end position="275"/>
    </location>
</feature>
<organism evidence="2 3">
    <name type="scientific">Ephemerocybe angulata</name>
    <dbReference type="NCBI Taxonomy" id="980116"/>
    <lineage>
        <taxon>Eukaryota</taxon>
        <taxon>Fungi</taxon>
        <taxon>Dikarya</taxon>
        <taxon>Basidiomycota</taxon>
        <taxon>Agaricomycotina</taxon>
        <taxon>Agaricomycetes</taxon>
        <taxon>Agaricomycetidae</taxon>
        <taxon>Agaricales</taxon>
        <taxon>Agaricineae</taxon>
        <taxon>Psathyrellaceae</taxon>
        <taxon>Ephemerocybe</taxon>
    </lineage>
</organism>
<accession>A0A8H6HR37</accession>
<evidence type="ECO:0000313" key="3">
    <source>
        <dbReference type="Proteomes" id="UP000521943"/>
    </source>
</evidence>
<evidence type="ECO:0000313" key="2">
    <source>
        <dbReference type="EMBL" id="KAF6751169.1"/>
    </source>
</evidence>
<evidence type="ECO:0000256" key="1">
    <source>
        <dbReference type="SAM" id="MobiDB-lite"/>
    </source>
</evidence>
<comment type="caution">
    <text evidence="2">The sequence shown here is derived from an EMBL/GenBank/DDBJ whole genome shotgun (WGS) entry which is preliminary data.</text>
</comment>
<name>A0A8H6HR37_9AGAR</name>
<gene>
    <name evidence="2" type="ORF">DFP72DRAFT_1071713</name>
</gene>
<sequence length="465" mass="51199">MLRGQPLIDLLVPRPLAGWTKVTSPARRRVTSDQIDIVPRPPVARTDAAGAGYLSRQPLVALRPGSGSGGANRRASSFRGRNYRDGQARPRRHHARLSRHLLPYDDLLRRIPSNIRTFGAAPHKALKTPTTGYRPVETDIVENPPGTLLSGQPWPDKPFSRHTLHGGQWVRVDPLKALGTPIPSYRPLETDIVENPQTLTRAQSALQTHIPPELAGLGRPRTGLSKHRHCRIGLSRRMKPKITKYNVLQTHTPGFEATPHRPLKTSTPSYPSLETDTAENPPVQCSPDTYPGVRGDTTQASQDIDTVAPASRDGYCRKPTDTHPAWADGFGATPHRPLEPSALSPRPLETDAAENPQVQRSPGPYPDPAQASRTIGTVASASGDGCNRKSPSTTFARPISPGLRRRHSGLSRHRHRRTRLSRGAPTKTSQYNVLQTRIHKALETSNLRIRLSRPMPSEIPQYVVP</sequence>
<feature type="region of interest" description="Disordered" evidence="1">
    <location>
        <begin position="60"/>
        <end position="96"/>
    </location>
</feature>
<proteinExistence type="predicted"/>
<dbReference type="Proteomes" id="UP000521943">
    <property type="component" value="Unassembled WGS sequence"/>
</dbReference>
<keyword evidence="3" id="KW-1185">Reference proteome</keyword>
<dbReference type="EMBL" id="JACGCI010000052">
    <property type="protein sequence ID" value="KAF6751169.1"/>
    <property type="molecule type" value="Genomic_DNA"/>
</dbReference>
<feature type="compositionally biased region" description="Low complexity" evidence="1">
    <location>
        <begin position="71"/>
        <end position="80"/>
    </location>
</feature>
<protein>
    <submittedName>
        <fullName evidence="2">Uncharacterized protein</fullName>
    </submittedName>
</protein>
<feature type="compositionally biased region" description="Basic residues" evidence="1">
    <location>
        <begin position="403"/>
        <end position="420"/>
    </location>
</feature>
<feature type="region of interest" description="Disordered" evidence="1">
    <location>
        <begin position="251"/>
        <end position="427"/>
    </location>
</feature>
<dbReference type="AlphaFoldDB" id="A0A8H6HR37"/>
<reference evidence="2 3" key="1">
    <citation type="submission" date="2020-07" db="EMBL/GenBank/DDBJ databases">
        <title>Comparative genomics of pyrophilous fungi reveals a link between fire events and developmental genes.</title>
        <authorList>
            <consortium name="DOE Joint Genome Institute"/>
            <person name="Steindorff A.S."/>
            <person name="Carver A."/>
            <person name="Calhoun S."/>
            <person name="Stillman K."/>
            <person name="Liu H."/>
            <person name="Lipzen A."/>
            <person name="Pangilinan J."/>
            <person name="Labutti K."/>
            <person name="Bruns T.D."/>
            <person name="Grigoriev I.V."/>
        </authorList>
    </citation>
    <scope>NUCLEOTIDE SEQUENCE [LARGE SCALE GENOMIC DNA]</scope>
    <source>
        <strain evidence="2 3">CBS 144469</strain>
    </source>
</reference>